<reference evidence="2" key="2">
    <citation type="submission" date="2016-10" db="EMBL/GenBank/DDBJ databases">
        <authorList>
            <person name="de Groot N.N."/>
        </authorList>
    </citation>
    <scope>NUCLEOTIDE SEQUENCE</scope>
    <source>
        <strain evidence="2">J.0081</strain>
    </source>
</reference>
<evidence type="ECO:0000313" key="2">
    <source>
        <dbReference type="EMBL" id="SCW23357.1"/>
    </source>
</evidence>
<gene>
    <name evidence="2" type="primary">ORF_1</name>
    <name evidence="2" type="ORF">J0081_80</name>
</gene>
<dbReference type="RefSeq" id="YP_009314902.1">
    <property type="nucleotide sequence ID" value="NC_031664.1"/>
</dbReference>
<accession>A0A1G4NXH9</accession>
<name>A0A1G4NXH9_9FLOR</name>
<organism evidence="2">
    <name type="scientific">Scinaia undulata</name>
    <dbReference type="NCBI Taxonomy" id="1884664"/>
    <lineage>
        <taxon>Eukaryota</taxon>
        <taxon>Rhodophyta</taxon>
        <taxon>Florideophyceae</taxon>
        <taxon>Nemaliophycidae</taxon>
        <taxon>Nemaliales</taxon>
        <taxon>Scinaiaceae</taxon>
        <taxon>Scinaia</taxon>
    </lineage>
</organism>
<reference evidence="2" key="1">
    <citation type="submission" date="2016-10" db="EMBL/GenBank/DDBJ databases">
        <title>Chloroplast genomes as a tool to resolve red algal phylogenies: a case study in the Nemaliales.</title>
        <authorList>
            <person name="Costa J.F."/>
            <person name="Lin S.M."/>
            <person name="Macaya E.C."/>
            <person name="Fernandez-Garcia C."/>
            <person name="Verbruggen H."/>
        </authorList>
    </citation>
    <scope>NUCLEOTIDE SEQUENCE</scope>
    <source>
        <strain evidence="2">J.0081</strain>
    </source>
</reference>
<geneLocation type="chloroplast" evidence="2"/>
<keyword evidence="2" id="KW-0150">Chloroplast</keyword>
<dbReference type="GeneID" id="30001197"/>
<dbReference type="Pfam" id="PF14251">
    <property type="entry name" value="PterinBD-DUF4346"/>
    <property type="match status" value="1"/>
</dbReference>
<dbReference type="InterPro" id="IPR025595">
    <property type="entry name" value="PterinBD-DUF4346"/>
</dbReference>
<dbReference type="AlphaFoldDB" id="A0A1G4NXH9"/>
<feature type="domain" description="DUF4346" evidence="1">
    <location>
        <begin position="46"/>
        <end position="116"/>
    </location>
</feature>
<sequence>MTAIYPWISRYFLNDAPRKLSGNLASTRLSILIDPIYCIISNSSYIVLIIYSTDSLSNQYTRCIRFRSAEAKKISQLLQLHEYICSNLSVSHSMYIGIELMKAEIAMILRQQFAQD</sequence>
<proteinExistence type="predicted"/>
<evidence type="ECO:0000259" key="1">
    <source>
        <dbReference type="Pfam" id="PF14251"/>
    </source>
</evidence>
<protein>
    <recommendedName>
        <fullName evidence="1">DUF4346 domain-containing protein</fullName>
    </recommendedName>
</protein>
<dbReference type="EMBL" id="LT622873">
    <property type="protein sequence ID" value="SCW23357.1"/>
    <property type="molecule type" value="Genomic_DNA"/>
</dbReference>
<keyword evidence="2" id="KW-0934">Plastid</keyword>